<feature type="compositionally biased region" description="Basic and acidic residues" evidence="1">
    <location>
        <begin position="73"/>
        <end position="83"/>
    </location>
</feature>
<keyword evidence="2" id="KW-0812">Transmembrane</keyword>
<dbReference type="EMBL" id="QAPG01000015">
    <property type="protein sequence ID" value="TDZ38685.1"/>
    <property type="molecule type" value="Genomic_DNA"/>
</dbReference>
<evidence type="ECO:0000256" key="2">
    <source>
        <dbReference type="SAM" id="Phobius"/>
    </source>
</evidence>
<accession>A0A4R8QS31</accession>
<proteinExistence type="predicted"/>
<feature type="transmembrane region" description="Helical" evidence="2">
    <location>
        <begin position="20"/>
        <end position="46"/>
    </location>
</feature>
<protein>
    <submittedName>
        <fullName evidence="3">Uncharacterized protein</fullName>
    </submittedName>
</protein>
<dbReference type="AlphaFoldDB" id="A0A4R8QS31"/>
<evidence type="ECO:0000313" key="3">
    <source>
        <dbReference type="EMBL" id="TDZ38685.1"/>
    </source>
</evidence>
<feature type="region of interest" description="Disordered" evidence="1">
    <location>
        <begin position="1"/>
        <end position="21"/>
    </location>
</feature>
<name>A0A4R8QS31_9PEZI</name>
<keyword evidence="4" id="KW-1185">Reference proteome</keyword>
<dbReference type="Proteomes" id="UP000295083">
    <property type="component" value="Unassembled WGS sequence"/>
</dbReference>
<organism evidence="3 4">
    <name type="scientific">Colletotrichum spinosum</name>
    <dbReference type="NCBI Taxonomy" id="1347390"/>
    <lineage>
        <taxon>Eukaryota</taxon>
        <taxon>Fungi</taxon>
        <taxon>Dikarya</taxon>
        <taxon>Ascomycota</taxon>
        <taxon>Pezizomycotina</taxon>
        <taxon>Sordariomycetes</taxon>
        <taxon>Hypocreomycetidae</taxon>
        <taxon>Glomerellales</taxon>
        <taxon>Glomerellaceae</taxon>
        <taxon>Colletotrichum</taxon>
        <taxon>Colletotrichum orbiculare species complex</taxon>
    </lineage>
</organism>
<comment type="caution">
    <text evidence="3">The sequence shown here is derived from an EMBL/GenBank/DDBJ whole genome shotgun (WGS) entry which is preliminary data.</text>
</comment>
<evidence type="ECO:0000313" key="4">
    <source>
        <dbReference type="Proteomes" id="UP000295083"/>
    </source>
</evidence>
<feature type="region of interest" description="Disordered" evidence="1">
    <location>
        <begin position="52"/>
        <end position="91"/>
    </location>
</feature>
<reference evidence="3 4" key="1">
    <citation type="submission" date="2018-11" db="EMBL/GenBank/DDBJ databases">
        <title>Genome sequence and assembly of Colletotrichum spinosum.</title>
        <authorList>
            <person name="Gan P."/>
            <person name="Shirasu K."/>
        </authorList>
    </citation>
    <scope>NUCLEOTIDE SEQUENCE [LARGE SCALE GENOMIC DNA]</scope>
    <source>
        <strain evidence="3 4">CBS 515.97</strain>
    </source>
</reference>
<sequence>MSFFQGDSRPGEQPAPPPRALTPIEIGVIIGTITVFIAAVASLFFYRNHKAKKRRAETVQLSDVGRPDTGQTKNDDASSREAELEIPPPTRKKGIWGKTYVNDVESCQRFDMLDRR</sequence>
<evidence type="ECO:0000256" key="1">
    <source>
        <dbReference type="SAM" id="MobiDB-lite"/>
    </source>
</evidence>
<keyword evidence="2" id="KW-0472">Membrane</keyword>
<gene>
    <name evidence="3" type="ORF">C8035_v005858</name>
</gene>
<keyword evidence="2" id="KW-1133">Transmembrane helix</keyword>